<comment type="subcellular location">
    <subcellularLocation>
        <location evidence="6">Cytoplasm</location>
    </subcellularLocation>
</comment>
<proteinExistence type="inferred from homology"/>
<dbReference type="EC" id="2.1.1.170" evidence="6"/>
<keyword evidence="8" id="KW-1185">Reference proteome</keyword>
<dbReference type="GO" id="GO:0070043">
    <property type="term" value="F:rRNA (guanine-N7-)-methyltransferase activity"/>
    <property type="evidence" value="ECO:0007669"/>
    <property type="project" value="UniProtKB-UniRule"/>
</dbReference>
<dbReference type="NCBIfam" id="TIGR00138">
    <property type="entry name" value="rsmG_gidB"/>
    <property type="match status" value="1"/>
</dbReference>
<dbReference type="PANTHER" id="PTHR31760">
    <property type="entry name" value="S-ADENOSYL-L-METHIONINE-DEPENDENT METHYLTRANSFERASES SUPERFAMILY PROTEIN"/>
    <property type="match status" value="1"/>
</dbReference>
<evidence type="ECO:0000256" key="2">
    <source>
        <dbReference type="ARBA" id="ARBA00022552"/>
    </source>
</evidence>
<comment type="caution">
    <text evidence="6">Lacks conserved residue(s) required for the propagation of feature annotation.</text>
</comment>
<keyword evidence="1 6" id="KW-0963">Cytoplasm</keyword>
<evidence type="ECO:0000256" key="3">
    <source>
        <dbReference type="ARBA" id="ARBA00022603"/>
    </source>
</evidence>
<keyword evidence="2 6" id="KW-0698">rRNA processing</keyword>
<feature type="binding site" evidence="6">
    <location>
        <position position="75"/>
    </location>
    <ligand>
        <name>S-adenosyl-L-methionine</name>
        <dbReference type="ChEBI" id="CHEBI:59789"/>
    </ligand>
</feature>
<evidence type="ECO:0000256" key="1">
    <source>
        <dbReference type="ARBA" id="ARBA00022490"/>
    </source>
</evidence>
<dbReference type="Proteomes" id="UP000029917">
    <property type="component" value="Unassembled WGS sequence"/>
</dbReference>
<name>A0A099FFG1_9RHOB</name>
<feature type="binding site" evidence="6">
    <location>
        <begin position="121"/>
        <end position="122"/>
    </location>
    <ligand>
        <name>S-adenosyl-L-methionine</name>
        <dbReference type="ChEBI" id="CHEBI:59789"/>
    </ligand>
</feature>
<keyword evidence="5 6" id="KW-0949">S-adenosyl-L-methionine</keyword>
<comment type="function">
    <text evidence="6">Specifically methylates the N7 position of guanine in position 527 of 16S rRNA.</text>
</comment>
<feature type="binding site" evidence="6">
    <location>
        <position position="70"/>
    </location>
    <ligand>
        <name>S-adenosyl-L-methionine</name>
        <dbReference type="ChEBI" id="CHEBI:59789"/>
    </ligand>
</feature>
<dbReference type="Pfam" id="PF02527">
    <property type="entry name" value="GidB"/>
    <property type="match status" value="1"/>
</dbReference>
<sequence>MAPQRAQCRMNASREARLATYAALLRKWNPSINLIAPGTVPDLERRHLQDSAQLASLVVDPWDGLWLDIGSGGGLPGLVVAIHHPDSELLLVDSDRRKVAFLQTAIRDLGLTRCRATAGRIEDLAPASARHLSARALAPLPRLMPYLDRHLAADGTAWLMKGQNWQAELDQSEAEAQFDIRIHRSITDPAAAILQCDRKTT</sequence>
<dbReference type="AlphaFoldDB" id="A0A099FFG1"/>
<evidence type="ECO:0000313" key="8">
    <source>
        <dbReference type="Proteomes" id="UP000029917"/>
    </source>
</evidence>
<protein>
    <recommendedName>
        <fullName evidence="6">Ribosomal RNA small subunit methyltransferase G</fullName>
        <ecNumber evidence="6">2.1.1.170</ecNumber>
    </recommendedName>
    <alternativeName>
        <fullName evidence="6">16S rRNA 7-methylguanosine methyltransferase</fullName>
        <shortName evidence="6">16S rRNA m7G methyltransferase</shortName>
    </alternativeName>
</protein>
<dbReference type="SUPFAM" id="SSF53335">
    <property type="entry name" value="S-adenosyl-L-methionine-dependent methyltransferases"/>
    <property type="match status" value="1"/>
</dbReference>
<dbReference type="HAMAP" id="MF_00074">
    <property type="entry name" value="16SrRNA_methyltr_G"/>
    <property type="match status" value="1"/>
</dbReference>
<dbReference type="PIRSF" id="PIRSF003078">
    <property type="entry name" value="GidB"/>
    <property type="match status" value="1"/>
</dbReference>
<evidence type="ECO:0000256" key="6">
    <source>
        <dbReference type="HAMAP-Rule" id="MF_00074"/>
    </source>
</evidence>
<dbReference type="Gene3D" id="3.40.50.150">
    <property type="entry name" value="Vaccinia Virus protein VP39"/>
    <property type="match status" value="1"/>
</dbReference>
<evidence type="ECO:0000313" key="7">
    <source>
        <dbReference type="EMBL" id="KGJ09470.1"/>
    </source>
</evidence>
<keyword evidence="3 6" id="KW-0489">Methyltransferase</keyword>
<comment type="catalytic activity">
    <reaction evidence="6">
        <text>guanosine(527) in 16S rRNA + S-adenosyl-L-methionine = N(7)-methylguanosine(527) in 16S rRNA + S-adenosyl-L-homocysteine</text>
        <dbReference type="Rhea" id="RHEA:42732"/>
        <dbReference type="Rhea" id="RHEA-COMP:10209"/>
        <dbReference type="Rhea" id="RHEA-COMP:10210"/>
        <dbReference type="ChEBI" id="CHEBI:57856"/>
        <dbReference type="ChEBI" id="CHEBI:59789"/>
        <dbReference type="ChEBI" id="CHEBI:74269"/>
        <dbReference type="ChEBI" id="CHEBI:74480"/>
        <dbReference type="EC" id="2.1.1.170"/>
    </reaction>
</comment>
<evidence type="ECO:0000256" key="4">
    <source>
        <dbReference type="ARBA" id="ARBA00022679"/>
    </source>
</evidence>
<comment type="similarity">
    <text evidence="6">Belongs to the methyltransferase superfamily. RNA methyltransferase RsmG family.</text>
</comment>
<accession>A0A099FFG1</accession>
<feature type="binding site" evidence="6">
    <location>
        <position position="135"/>
    </location>
    <ligand>
        <name>S-adenosyl-L-methionine</name>
        <dbReference type="ChEBI" id="CHEBI:59789"/>
    </ligand>
</feature>
<reference evidence="7 8" key="1">
    <citation type="submission" date="2014-09" db="EMBL/GenBank/DDBJ databases">
        <authorList>
            <person name="McGinnis J.M."/>
            <person name="Wolfgang W.J."/>
        </authorList>
    </citation>
    <scope>NUCLEOTIDE SEQUENCE [LARGE SCALE GENOMIC DNA]</scope>
    <source>
        <strain evidence="7 8">HAMBI 3106</strain>
    </source>
</reference>
<gene>
    <name evidence="6" type="primary">rsmG</name>
    <name evidence="7" type="ORF">IC63_01525</name>
</gene>
<keyword evidence="4 6" id="KW-0808">Transferase</keyword>
<reference evidence="7 8" key="2">
    <citation type="submission" date="2014-10" db="EMBL/GenBank/DDBJ databases">
        <title>Paracoccus sanguinis sp. nov., isolated from clinical specimens of New York State patients.</title>
        <authorList>
            <person name="Mingle L.A."/>
            <person name="Cole J.A."/>
            <person name="Lapierre P."/>
            <person name="Musser K.A."/>
        </authorList>
    </citation>
    <scope>NUCLEOTIDE SEQUENCE [LARGE SCALE GENOMIC DNA]</scope>
    <source>
        <strain evidence="7 8">HAMBI 3106</strain>
    </source>
</reference>
<dbReference type="STRING" id="690417.IC63_01525"/>
<comment type="caution">
    <text evidence="7">The sequence shown here is derived from an EMBL/GenBank/DDBJ whole genome shotgun (WGS) entry which is preliminary data.</text>
</comment>
<dbReference type="InterPro" id="IPR003682">
    <property type="entry name" value="rRNA_ssu_MeTfrase_G"/>
</dbReference>
<evidence type="ECO:0000256" key="5">
    <source>
        <dbReference type="ARBA" id="ARBA00022691"/>
    </source>
</evidence>
<dbReference type="InterPro" id="IPR029063">
    <property type="entry name" value="SAM-dependent_MTases_sf"/>
</dbReference>
<dbReference type="EMBL" id="JRKS01000002">
    <property type="protein sequence ID" value="KGJ09470.1"/>
    <property type="molecule type" value="Genomic_DNA"/>
</dbReference>
<organism evidence="7 8">
    <name type="scientific">Paracoccus sphaerophysae</name>
    <dbReference type="NCBI Taxonomy" id="690417"/>
    <lineage>
        <taxon>Bacteria</taxon>
        <taxon>Pseudomonadati</taxon>
        <taxon>Pseudomonadota</taxon>
        <taxon>Alphaproteobacteria</taxon>
        <taxon>Rhodobacterales</taxon>
        <taxon>Paracoccaceae</taxon>
        <taxon>Paracoccus</taxon>
    </lineage>
</organism>
<dbReference type="PANTHER" id="PTHR31760:SF0">
    <property type="entry name" value="S-ADENOSYL-L-METHIONINE-DEPENDENT METHYLTRANSFERASES SUPERFAMILY PROTEIN"/>
    <property type="match status" value="1"/>
</dbReference>
<dbReference type="GO" id="GO:0005829">
    <property type="term" value="C:cytosol"/>
    <property type="evidence" value="ECO:0007669"/>
    <property type="project" value="TreeGrafter"/>
</dbReference>